<reference evidence="1" key="2">
    <citation type="journal article" date="2023" name="Microbiol Resour">
        <title>Decontamination and Annotation of the Draft Genome Sequence of the Oomycete Lagenidium giganteum ARSEF 373.</title>
        <authorList>
            <person name="Morgan W.R."/>
            <person name="Tartar A."/>
        </authorList>
    </citation>
    <scope>NUCLEOTIDE SEQUENCE</scope>
    <source>
        <strain evidence="1">ARSEF 373</strain>
    </source>
</reference>
<feature type="non-terminal residue" evidence="1">
    <location>
        <position position="1"/>
    </location>
</feature>
<gene>
    <name evidence="1" type="ORF">N0F65_001367</name>
</gene>
<evidence type="ECO:0000313" key="2">
    <source>
        <dbReference type="Proteomes" id="UP001146120"/>
    </source>
</evidence>
<organism evidence="1 2">
    <name type="scientific">Lagenidium giganteum</name>
    <dbReference type="NCBI Taxonomy" id="4803"/>
    <lineage>
        <taxon>Eukaryota</taxon>
        <taxon>Sar</taxon>
        <taxon>Stramenopiles</taxon>
        <taxon>Oomycota</taxon>
        <taxon>Peronosporomycetes</taxon>
        <taxon>Pythiales</taxon>
        <taxon>Pythiaceae</taxon>
    </lineage>
</organism>
<dbReference type="Proteomes" id="UP001146120">
    <property type="component" value="Unassembled WGS sequence"/>
</dbReference>
<keyword evidence="2" id="KW-1185">Reference proteome</keyword>
<accession>A0AAV2YYS0</accession>
<proteinExistence type="predicted"/>
<dbReference type="EMBL" id="DAKRPA010000094">
    <property type="protein sequence ID" value="DAZ98928.1"/>
    <property type="molecule type" value="Genomic_DNA"/>
</dbReference>
<name>A0AAV2YYS0_9STRA</name>
<evidence type="ECO:0000313" key="1">
    <source>
        <dbReference type="EMBL" id="DAZ98928.1"/>
    </source>
</evidence>
<protein>
    <submittedName>
        <fullName evidence="1">Uncharacterized protein</fullName>
    </submittedName>
</protein>
<reference evidence="1" key="1">
    <citation type="submission" date="2022-11" db="EMBL/GenBank/DDBJ databases">
        <authorList>
            <person name="Morgan W.R."/>
            <person name="Tartar A."/>
        </authorList>
    </citation>
    <scope>NUCLEOTIDE SEQUENCE</scope>
    <source>
        <strain evidence="1">ARSEF 373</strain>
    </source>
</reference>
<dbReference type="AlphaFoldDB" id="A0AAV2YYS0"/>
<sequence length="233" mass="25864">TTCAPGATDAFRVVFFYPVLSFPTCAQCIKAQGPNLYTSVDGTYSMHDGEFLTMTMENTCNDFFRRDLRSESTQAYIDLISAVKDAMADFFGCDMQVAFCHSTVLASLGAKRAAEDNYTYENVLVHHIHVRKHVASSLLCGIRANDTGLSMDLTEYAQWFEAQYIDEGWDGWRCGALNLPGVTPHHNPIEAFHSASKGSAVLNTTAAVLKITVPEILRYGELLKPSAFWNFCF</sequence>
<comment type="caution">
    <text evidence="1">The sequence shown here is derived from an EMBL/GenBank/DDBJ whole genome shotgun (WGS) entry which is preliminary data.</text>
</comment>